<sequence>MLEWRIKRMDLPPTYSPTIRPLLRQHVQTVPPFLNPHDYSSSSPLSSPSIISLPNHVQNAIIPPPMLLNNHPIIANVNNQNNQNIAQAPQPLVNNQTLLNTNNNNIAQPQLLGHELNSNTPNSWSVPSTPLVTPSNNNNNAGSISFPLLNTPVQNGIGTTYTAPNLNNNNHNPLPPTNIPFMNLNLLNLNNLNNNNNNNNNNVPIITSPTTPTSNEQRDVLRRLAVSNHQRTTTTTTTTTTTSSSSSANNQSETDEQVVPKGSTSPVISFSNKKKMKYRMIASILIAICYAFPLTLISCFSLTLIEMFFQKLPELIKLGGLPLNDFAKAYMASLVSFKGFNLTHVILFALLIGILTLKTEVTRNNQIVKTPKKENF</sequence>
<dbReference type="Proteomes" id="UP000076078">
    <property type="component" value="Unassembled WGS sequence"/>
</dbReference>
<feature type="transmembrane region" description="Helical" evidence="2">
    <location>
        <begin position="329"/>
        <end position="357"/>
    </location>
</feature>
<dbReference type="InParanoid" id="A0A151ZIE1"/>
<keyword evidence="2" id="KW-0812">Transmembrane</keyword>
<dbReference type="EMBL" id="LODT01000025">
    <property type="protein sequence ID" value="KYQ93733.1"/>
    <property type="molecule type" value="Genomic_DNA"/>
</dbReference>
<keyword evidence="4" id="KW-1185">Reference proteome</keyword>
<proteinExistence type="predicted"/>
<accession>A0A151ZIE1</accession>
<evidence type="ECO:0000256" key="2">
    <source>
        <dbReference type="SAM" id="Phobius"/>
    </source>
</evidence>
<name>A0A151ZIE1_TIELA</name>
<gene>
    <name evidence="3" type="ORF">DLAC_05123</name>
</gene>
<protein>
    <submittedName>
        <fullName evidence="3">Uncharacterized protein</fullName>
    </submittedName>
</protein>
<feature type="compositionally biased region" description="Low complexity" evidence="1">
    <location>
        <begin position="232"/>
        <end position="247"/>
    </location>
</feature>
<dbReference type="OrthoDB" id="10663507at2759"/>
<comment type="caution">
    <text evidence="3">The sequence shown here is derived from an EMBL/GenBank/DDBJ whole genome shotgun (WGS) entry which is preliminary data.</text>
</comment>
<evidence type="ECO:0000256" key="1">
    <source>
        <dbReference type="SAM" id="MobiDB-lite"/>
    </source>
</evidence>
<evidence type="ECO:0000313" key="4">
    <source>
        <dbReference type="Proteomes" id="UP000076078"/>
    </source>
</evidence>
<dbReference type="OMA" id="MLEWRIK"/>
<feature type="region of interest" description="Disordered" evidence="1">
    <location>
        <begin position="224"/>
        <end position="264"/>
    </location>
</feature>
<feature type="transmembrane region" description="Helical" evidence="2">
    <location>
        <begin position="281"/>
        <end position="309"/>
    </location>
</feature>
<keyword evidence="2" id="KW-0472">Membrane</keyword>
<dbReference type="AlphaFoldDB" id="A0A151ZIE1"/>
<reference evidence="3 4" key="1">
    <citation type="submission" date="2015-12" db="EMBL/GenBank/DDBJ databases">
        <title>Dictyostelia acquired genes for synthesis and detection of signals that induce cell-type specialization by lateral gene transfer from prokaryotes.</title>
        <authorList>
            <person name="Gloeckner G."/>
            <person name="Schaap P."/>
        </authorList>
    </citation>
    <scope>NUCLEOTIDE SEQUENCE [LARGE SCALE GENOMIC DNA]</scope>
    <source>
        <strain evidence="3 4">TK</strain>
    </source>
</reference>
<organism evidence="3 4">
    <name type="scientific">Tieghemostelium lacteum</name>
    <name type="common">Slime mold</name>
    <name type="synonym">Dictyostelium lacteum</name>
    <dbReference type="NCBI Taxonomy" id="361077"/>
    <lineage>
        <taxon>Eukaryota</taxon>
        <taxon>Amoebozoa</taxon>
        <taxon>Evosea</taxon>
        <taxon>Eumycetozoa</taxon>
        <taxon>Dictyostelia</taxon>
        <taxon>Dictyosteliales</taxon>
        <taxon>Raperosteliaceae</taxon>
        <taxon>Tieghemostelium</taxon>
    </lineage>
</organism>
<evidence type="ECO:0000313" key="3">
    <source>
        <dbReference type="EMBL" id="KYQ93733.1"/>
    </source>
</evidence>
<keyword evidence="2" id="KW-1133">Transmembrane helix</keyword>